<accession>A0ABV3PAG2</accession>
<gene>
    <name evidence="1" type="ORF">AB1207_17920</name>
</gene>
<evidence type="ECO:0000313" key="1">
    <source>
        <dbReference type="EMBL" id="MEW9266631.1"/>
    </source>
</evidence>
<keyword evidence="2" id="KW-1185">Reference proteome</keyword>
<proteinExistence type="predicted"/>
<sequence length="53" mass="6198">MARRRLRRRPHRRRDKALEVAEGAGDLLDLGSLVWTVVKIPFKVVKAVFDVWN</sequence>
<name>A0ABV3PAG2_9ACTN</name>
<comment type="caution">
    <text evidence="1">The sequence shown here is derived from an EMBL/GenBank/DDBJ whole genome shotgun (WGS) entry which is preliminary data.</text>
</comment>
<dbReference type="Proteomes" id="UP001555826">
    <property type="component" value="Unassembled WGS sequence"/>
</dbReference>
<protein>
    <submittedName>
        <fullName evidence="1">Uncharacterized protein</fullName>
    </submittedName>
</protein>
<evidence type="ECO:0000313" key="2">
    <source>
        <dbReference type="Proteomes" id="UP001555826"/>
    </source>
</evidence>
<dbReference type="EMBL" id="JBFNQN010000012">
    <property type="protein sequence ID" value="MEW9266631.1"/>
    <property type="molecule type" value="Genomic_DNA"/>
</dbReference>
<organism evidence="1 2">
    <name type="scientific">Kineococcus endophyticus</name>
    <dbReference type="NCBI Taxonomy" id="1181883"/>
    <lineage>
        <taxon>Bacteria</taxon>
        <taxon>Bacillati</taxon>
        <taxon>Actinomycetota</taxon>
        <taxon>Actinomycetes</taxon>
        <taxon>Kineosporiales</taxon>
        <taxon>Kineosporiaceae</taxon>
        <taxon>Kineococcus</taxon>
    </lineage>
</organism>
<dbReference type="RefSeq" id="WP_367639766.1">
    <property type="nucleotide sequence ID" value="NZ_JBFNQN010000012.1"/>
</dbReference>
<reference evidence="1 2" key="1">
    <citation type="submission" date="2024-07" db="EMBL/GenBank/DDBJ databases">
        <authorList>
            <person name="Thanompreechachai J."/>
            <person name="Duangmal K."/>
        </authorList>
    </citation>
    <scope>NUCLEOTIDE SEQUENCE [LARGE SCALE GENOMIC DNA]</scope>
    <source>
        <strain evidence="1 2">KCTC 19886</strain>
    </source>
</reference>